<dbReference type="PANTHER" id="PTHR24320">
    <property type="entry name" value="RETINOL DEHYDROGENASE"/>
    <property type="match status" value="1"/>
</dbReference>
<dbReference type="SUPFAM" id="SSF51735">
    <property type="entry name" value="NAD(P)-binding Rossmann-fold domains"/>
    <property type="match status" value="1"/>
</dbReference>
<organism evidence="3 4">
    <name type="scientific">Stutzerimonas stutzeri NF13</name>
    <dbReference type="NCBI Taxonomy" id="1212548"/>
    <lineage>
        <taxon>Bacteria</taxon>
        <taxon>Pseudomonadati</taxon>
        <taxon>Pseudomonadota</taxon>
        <taxon>Gammaproteobacteria</taxon>
        <taxon>Pseudomonadales</taxon>
        <taxon>Pseudomonadaceae</taxon>
        <taxon>Stutzerimonas</taxon>
    </lineage>
</organism>
<protein>
    <submittedName>
        <fullName evidence="3">Short-chain dehydrogenase/reductase SDR</fullName>
    </submittedName>
</protein>
<dbReference type="InterPro" id="IPR020904">
    <property type="entry name" value="Sc_DH/Rdtase_CS"/>
</dbReference>
<dbReference type="InterPro" id="IPR002347">
    <property type="entry name" value="SDR_fam"/>
</dbReference>
<evidence type="ECO:0000256" key="2">
    <source>
        <dbReference type="ARBA" id="ARBA00023002"/>
    </source>
</evidence>
<gene>
    <name evidence="3" type="ORF">B381_11221</name>
</gene>
<dbReference type="PANTHER" id="PTHR24320:SF148">
    <property type="entry name" value="NAD(P)-BINDING ROSSMANN-FOLD SUPERFAMILY PROTEIN"/>
    <property type="match status" value="1"/>
</dbReference>
<evidence type="ECO:0000313" key="4">
    <source>
        <dbReference type="Proteomes" id="UP000011700"/>
    </source>
</evidence>
<dbReference type="Gene3D" id="3.40.50.720">
    <property type="entry name" value="NAD(P)-binding Rossmann-like Domain"/>
    <property type="match status" value="1"/>
</dbReference>
<dbReference type="NCBIfam" id="NF004513">
    <property type="entry name" value="PRK05854.1"/>
    <property type="match status" value="1"/>
</dbReference>
<dbReference type="Proteomes" id="UP000011700">
    <property type="component" value="Unassembled WGS sequence"/>
</dbReference>
<accession>M2TRP0</accession>
<dbReference type="InterPro" id="IPR036291">
    <property type="entry name" value="NAD(P)-bd_dom_sf"/>
</dbReference>
<dbReference type="GO" id="GO:0016491">
    <property type="term" value="F:oxidoreductase activity"/>
    <property type="evidence" value="ECO:0007669"/>
    <property type="project" value="UniProtKB-KW"/>
</dbReference>
<dbReference type="AlphaFoldDB" id="M2TRP0"/>
<dbReference type="NCBIfam" id="NF004846">
    <property type="entry name" value="PRK06197.1"/>
    <property type="match status" value="1"/>
</dbReference>
<dbReference type="EMBL" id="AOBS01000051">
    <property type="protein sequence ID" value="EMD99980.1"/>
    <property type="molecule type" value="Genomic_DNA"/>
</dbReference>
<dbReference type="eggNOG" id="COG1028">
    <property type="taxonomic scope" value="Bacteria"/>
</dbReference>
<comment type="similarity">
    <text evidence="1">Belongs to the short-chain dehydrogenases/reductases (SDR) family.</text>
</comment>
<comment type="caution">
    <text evidence="3">The sequence shown here is derived from an EMBL/GenBank/DDBJ whole genome shotgun (WGS) entry which is preliminary data.</text>
</comment>
<keyword evidence="2" id="KW-0560">Oxidoreductase</keyword>
<name>M2TRP0_STUST</name>
<dbReference type="PROSITE" id="PS00061">
    <property type="entry name" value="ADH_SHORT"/>
    <property type="match status" value="1"/>
</dbReference>
<evidence type="ECO:0000256" key="1">
    <source>
        <dbReference type="ARBA" id="ARBA00006484"/>
    </source>
</evidence>
<evidence type="ECO:0000313" key="3">
    <source>
        <dbReference type="EMBL" id="EMD99980.1"/>
    </source>
</evidence>
<dbReference type="Pfam" id="PF00106">
    <property type="entry name" value="adh_short"/>
    <property type="match status" value="1"/>
</dbReference>
<dbReference type="PATRIC" id="fig|1212548.4.peg.2192"/>
<sequence>MFAWIISLCSYADTSSVGRLRLRQAIHDDEETIMAQRNATEPGGHARPLMKLARTLIAGVVLAGSLAVEAANRPSPKPDWSLADMPAQTGRIVLVTGGTSGMGYEDALALSRAGAEVIIAARNAERGQETIERIREQVPDARVQFEAVDLANLASVRGLAERLQERLPRLDVLINNAAIMAPPERGTSADGHELQLATNYLGPFALTALLMPLLLESDDARVVSLSSIAAGRGRLNFADLQAEQDYNAYATYAQSKLAVLMWAMELQRHSDAGGWGIRSIAAHPGVAVTELVERGPGLNSEFAANWAKDRDEYHSAAQGALPTLYAATAPQAVGGAYYGPTGEEEKRGPLGFARVPDAAANQADTAKLWQLSERLTGVRYP</sequence>
<dbReference type="PRINTS" id="PR00081">
    <property type="entry name" value="GDHRDH"/>
</dbReference>
<proteinExistence type="inferred from homology"/>
<reference evidence="3 4" key="1">
    <citation type="journal article" date="2013" name="Genome Announc.">
        <title>Draft Genome of Pseudomonas stutzeri Strain NF13, a Nitrogen Fixer Isolated from the Galapagos Rift Hydrothermal Vent.</title>
        <authorList>
            <person name="Pena A."/>
            <person name="Busquets A."/>
            <person name="Gomila M."/>
            <person name="Mayol J."/>
            <person name="Bosch R."/>
            <person name="Nogales B."/>
            <person name="Garcia-Valdes E."/>
            <person name="Bennasar A."/>
            <person name="Lalucat J."/>
        </authorList>
    </citation>
    <scope>NUCLEOTIDE SEQUENCE [LARGE SCALE GENOMIC DNA]</scope>
    <source>
        <strain evidence="3 4">NF13</strain>
    </source>
</reference>